<protein>
    <submittedName>
        <fullName evidence="1">Lipopolysaccharide biosynthesis protein</fullName>
    </submittedName>
</protein>
<proteinExistence type="predicted"/>
<accession>A0ACD4ASI8</accession>
<reference evidence="1" key="1">
    <citation type="journal article" date="2022" name="Environ. Microbiol.">
        <title>Transmission of Klebsiella strains and plasmids within and between grey-headed flying fox colonies.</title>
        <authorList>
            <person name="Vezina B."/>
            <person name="Judd L.M."/>
            <person name="McDougall F.K."/>
            <person name="Boardman W.S.J."/>
            <person name="Power M.L."/>
            <person name="Hawkey J."/>
            <person name="Brisse S."/>
            <person name="Monk J.M."/>
            <person name="Holt K.E."/>
            <person name="Wyres K.L."/>
        </authorList>
    </citation>
    <scope>NUCLEOTIDE SEQUENCE</scope>
    <source>
        <strain evidence="1">FF1019</strain>
    </source>
</reference>
<name>A0ACD4ASI8_9ENTR</name>
<evidence type="ECO:0000313" key="2">
    <source>
        <dbReference type="Proteomes" id="UP001057074"/>
    </source>
</evidence>
<organism evidence="1 2">
    <name type="scientific">Klebsiella africana</name>
    <dbReference type="NCBI Taxonomy" id="2489010"/>
    <lineage>
        <taxon>Bacteria</taxon>
        <taxon>Pseudomonadati</taxon>
        <taxon>Pseudomonadota</taxon>
        <taxon>Gammaproteobacteria</taxon>
        <taxon>Enterobacterales</taxon>
        <taxon>Enterobacteriaceae</taxon>
        <taxon>Klebsiella/Raoultella group</taxon>
        <taxon>Klebsiella</taxon>
    </lineage>
</organism>
<gene>
    <name evidence="1" type="ORF">KU660_08145</name>
</gene>
<dbReference type="EMBL" id="CP077823">
    <property type="protein sequence ID" value="USB42697.1"/>
    <property type="molecule type" value="Genomic_DNA"/>
</dbReference>
<evidence type="ECO:0000313" key="1">
    <source>
        <dbReference type="EMBL" id="USB42697.1"/>
    </source>
</evidence>
<sequence>MTLFTNVKWVAFSQLSKIGCQLLGMLIFSRFLSAKEFGIMSMALVVVNFANIIRDLGVSSAIIQLKTLNQKLISSVFFLNLFFGFILLFSIFCFADNISYFFNESQLTNVLMLIAFSFPIASITSTHLSLMERESKFNSIAKVEIFSSITALILGVFVSYIGGGVYSLVTQTLAYSSLSAIGLFFYTRWIPSAYFSFAEVKGIFKFTSNLVLFNFVNYFSRNSDQIIIGRFFSSTILGQYSLAYRIMLFPIQNITFVLTRSLFPLLSRNQNNSQYSLSLYLHVLKTLAVVIPPLMVGIAVVSDDFVKVVLGEKWNGVAILILYLAPTAILQSFISTTGSVFMAQGRTNTLFQLSLFNAFLQVGAFILGATVSVVFIIKLYFIANLIIFFPNIYFAMKLLGGKWRDFLFIAYKPLLSVLLMLVLLLFLKGYLKTITTLPSLRLAILVFLGGVSYIVFLSLLERKKPFEIIKDLKDM</sequence>
<dbReference type="Proteomes" id="UP001057074">
    <property type="component" value="Chromosome"/>
</dbReference>
<keyword evidence="2" id="KW-1185">Reference proteome</keyword>